<dbReference type="Proteomes" id="UP000076603">
    <property type="component" value="Unassembled WGS sequence"/>
</dbReference>
<dbReference type="EMBL" id="LWAE01000010">
    <property type="protein sequence ID" value="KZL89166.1"/>
    <property type="molecule type" value="Genomic_DNA"/>
</dbReference>
<name>A0A161X5B0_9CLOT</name>
<dbReference type="PATRIC" id="fig|1121326.3.peg.5450"/>
<evidence type="ECO:0000313" key="1">
    <source>
        <dbReference type="EMBL" id="KZL89166.1"/>
    </source>
</evidence>
<gene>
    <name evidence="1" type="ORF">CLMAG_53840</name>
</gene>
<protein>
    <submittedName>
        <fullName evidence="1">Uncharacterized protein</fullName>
    </submittedName>
</protein>
<dbReference type="STRING" id="1121326.CLMAG_53840"/>
<keyword evidence="2" id="KW-1185">Reference proteome</keyword>
<sequence>MGNTRILSCGKSLENYYICINNKVVGFTQRSGEKGDLIYFSVKVDKKTVCGARGILDEVTDYKPWEDSDRYVQVFRVKNIEYCNPFDLSILKEYGGTYYGAKYFQRSKSIKEVDAVNRLDIEFANNKISKLYVFESNVESDIDNSTEEQDESEDLITDNDKPTEAFAEDDRLDIMGTFQTIKFKNETDPIMGLEPLVSDYFFKLFTHFKEENTILIAQNRLFGTTSLKNINNETIPGIKGIPDALLISYDKENINTSIKINLIEYECYGEGKIKSTQKFNYLNGIVIPQLIRFASTFSIVTDDKIRKNTIDEWVDKIMNYIDGEEVLTNKIKGWIKELNPNVKERQIDRMFDKELRNAFESNIRIILVIDELTPEQKETIKNIINSFKLNNTNSKNKDNFIEFSSYIVRLEQKIGIIDKESSFALSFQE</sequence>
<reference evidence="1 2" key="1">
    <citation type="submission" date="2016-04" db="EMBL/GenBank/DDBJ databases">
        <title>Genome sequence of Clostridium magnum DSM 2767.</title>
        <authorList>
            <person name="Poehlein A."/>
            <person name="Uhlig R."/>
            <person name="Fischer R."/>
            <person name="Bahl H."/>
            <person name="Daniel R."/>
        </authorList>
    </citation>
    <scope>NUCLEOTIDE SEQUENCE [LARGE SCALE GENOMIC DNA]</scope>
    <source>
        <strain evidence="1 2">DSM 2767</strain>
    </source>
</reference>
<dbReference type="AlphaFoldDB" id="A0A161X5B0"/>
<proteinExistence type="predicted"/>
<dbReference type="OrthoDB" id="2675841at2"/>
<comment type="caution">
    <text evidence="1">The sequence shown here is derived from an EMBL/GenBank/DDBJ whole genome shotgun (WGS) entry which is preliminary data.</text>
</comment>
<evidence type="ECO:0000313" key="2">
    <source>
        <dbReference type="Proteomes" id="UP000076603"/>
    </source>
</evidence>
<dbReference type="RefSeq" id="WP_066629555.1">
    <property type="nucleotide sequence ID" value="NZ_FQXL01000050.1"/>
</dbReference>
<organism evidence="1 2">
    <name type="scientific">Clostridium magnum DSM 2767</name>
    <dbReference type="NCBI Taxonomy" id="1121326"/>
    <lineage>
        <taxon>Bacteria</taxon>
        <taxon>Bacillati</taxon>
        <taxon>Bacillota</taxon>
        <taxon>Clostridia</taxon>
        <taxon>Eubacteriales</taxon>
        <taxon>Clostridiaceae</taxon>
        <taxon>Clostridium</taxon>
    </lineage>
</organism>
<accession>A0A161X5B0</accession>